<dbReference type="Pfam" id="PF04577">
    <property type="entry name" value="Glyco_transf_61"/>
    <property type="match status" value="1"/>
</dbReference>
<evidence type="ECO:0000256" key="1">
    <source>
        <dbReference type="ARBA" id="ARBA00022676"/>
    </source>
</evidence>
<evidence type="ECO:0000313" key="6">
    <source>
        <dbReference type="Proteomes" id="UP000829925"/>
    </source>
</evidence>
<keyword evidence="6" id="KW-1185">Reference proteome</keyword>
<evidence type="ECO:0000259" key="4">
    <source>
        <dbReference type="Pfam" id="PF04577"/>
    </source>
</evidence>
<evidence type="ECO:0000313" key="5">
    <source>
        <dbReference type="EMBL" id="UOR03942.1"/>
    </source>
</evidence>
<dbReference type="Proteomes" id="UP000829925">
    <property type="component" value="Chromosome"/>
</dbReference>
<protein>
    <submittedName>
        <fullName evidence="5">Glycosyltransferase family 61 protein</fullName>
    </submittedName>
</protein>
<dbReference type="KEGG" id="haei:MUN82_13410"/>
<name>A0A8T9SPG9_9BACT</name>
<keyword evidence="1" id="KW-0328">Glycosyltransferase</keyword>
<reference evidence="5 6" key="1">
    <citation type="submission" date="2022-04" db="EMBL/GenBank/DDBJ databases">
        <title>Hymenobacter sp. isolated from the air.</title>
        <authorList>
            <person name="Won M."/>
            <person name="Lee C.-M."/>
            <person name="Woen H.-Y."/>
            <person name="Kwon S.-W."/>
        </authorList>
    </citation>
    <scope>NUCLEOTIDE SEQUENCE [LARGE SCALE GENOMIC DNA]</scope>
    <source>
        <strain evidence="6">5413 J-13</strain>
    </source>
</reference>
<evidence type="ECO:0000256" key="2">
    <source>
        <dbReference type="ARBA" id="ARBA00022679"/>
    </source>
</evidence>
<gene>
    <name evidence="5" type="ORF">MUN82_13410</name>
</gene>
<organism evidence="5 6">
    <name type="scientific">Hymenobacter aerilatus</name>
    <dbReference type="NCBI Taxonomy" id="2932251"/>
    <lineage>
        <taxon>Bacteria</taxon>
        <taxon>Pseudomonadati</taxon>
        <taxon>Bacteroidota</taxon>
        <taxon>Cytophagia</taxon>
        <taxon>Cytophagales</taxon>
        <taxon>Hymenobacteraceae</taxon>
        <taxon>Hymenobacter</taxon>
    </lineage>
</organism>
<keyword evidence="3" id="KW-0325">Glycoprotein</keyword>
<proteinExistence type="predicted"/>
<feature type="domain" description="Glycosyltransferase 61 catalytic" evidence="4">
    <location>
        <begin position="136"/>
        <end position="306"/>
    </location>
</feature>
<dbReference type="AlphaFoldDB" id="A0A8T9SPG9"/>
<dbReference type="InterPro" id="IPR007657">
    <property type="entry name" value="Glycosyltransferase_61"/>
</dbReference>
<dbReference type="EMBL" id="CP095053">
    <property type="protein sequence ID" value="UOR03942.1"/>
    <property type="molecule type" value="Genomic_DNA"/>
</dbReference>
<sequence length="365" mass="40708">MVKSFVRQALNRVVGWVGTAVVRPPAFTQQVVGPAGPDYVPRPPCNAAELSPAFRALFNEAVASPAKVVYTLPRAAVSWHGVVLRGLQVFVPSLPYHESAAEFTGAYGLRQWVGNPVVRLSGRFGLVHDYWSVNNYYHWLADALPRLLLLRETSPNCALLLPAAAPEYLLTTARALGFSRFQFVEKLAFARGMDLVMPGHTAPVGRQDQALLLEVRRRLLAALAPQPPVAASRRVYASRSRQKTRRLLNEEELLPLLLANGFEVVYFEEYTLEQQIQLMQATSIFVGLHGANMTNLLFLPEHAQVVELMDAENPNLCYFNMCANLGIDYRVIPCAPLHAAQVHRNNYDVTVEVSHLKDFLVKEAR</sequence>
<dbReference type="InterPro" id="IPR049625">
    <property type="entry name" value="Glyco_transf_61_cat"/>
</dbReference>
<dbReference type="PANTHER" id="PTHR20961">
    <property type="entry name" value="GLYCOSYLTRANSFERASE"/>
    <property type="match status" value="1"/>
</dbReference>
<evidence type="ECO:0000256" key="3">
    <source>
        <dbReference type="ARBA" id="ARBA00023180"/>
    </source>
</evidence>
<dbReference type="GO" id="GO:0016757">
    <property type="term" value="F:glycosyltransferase activity"/>
    <property type="evidence" value="ECO:0007669"/>
    <property type="project" value="UniProtKB-KW"/>
</dbReference>
<accession>A0A8T9SPG9</accession>
<keyword evidence="2" id="KW-0808">Transferase</keyword>
<dbReference type="RefSeq" id="WP_245091189.1">
    <property type="nucleotide sequence ID" value="NZ_CP095053.1"/>
</dbReference>